<dbReference type="SUPFAM" id="SSF52833">
    <property type="entry name" value="Thioredoxin-like"/>
    <property type="match status" value="1"/>
</dbReference>
<dbReference type="PROSITE" id="PS00194">
    <property type="entry name" value="THIOREDOXIN_1"/>
    <property type="match status" value="1"/>
</dbReference>
<keyword evidence="8" id="KW-1185">Reference proteome</keyword>
<keyword evidence="5" id="KW-0732">Signal</keyword>
<feature type="domain" description="Thioredoxin" evidence="6">
    <location>
        <begin position="238"/>
        <end position="379"/>
    </location>
</feature>
<dbReference type="InterPro" id="IPR000866">
    <property type="entry name" value="AhpC/TSA"/>
</dbReference>
<protein>
    <submittedName>
        <fullName evidence="7">Thioredoxin</fullName>
    </submittedName>
</protein>
<dbReference type="OrthoDB" id="750178at2"/>
<dbReference type="PROSITE" id="PS51352">
    <property type="entry name" value="THIOREDOXIN_2"/>
    <property type="match status" value="1"/>
</dbReference>
<dbReference type="InterPro" id="IPR017937">
    <property type="entry name" value="Thioredoxin_CS"/>
</dbReference>
<dbReference type="GO" id="GO:0016491">
    <property type="term" value="F:oxidoreductase activity"/>
    <property type="evidence" value="ECO:0007669"/>
    <property type="project" value="InterPro"/>
</dbReference>
<dbReference type="PANTHER" id="PTHR42852">
    <property type="entry name" value="THIOL:DISULFIDE INTERCHANGE PROTEIN DSBE"/>
    <property type="match status" value="1"/>
</dbReference>
<dbReference type="Proteomes" id="UP000250831">
    <property type="component" value="Unassembled WGS sequence"/>
</dbReference>
<evidence type="ECO:0000256" key="1">
    <source>
        <dbReference type="ARBA" id="ARBA00004196"/>
    </source>
</evidence>
<dbReference type="CDD" id="cd02966">
    <property type="entry name" value="TlpA_like_family"/>
    <property type="match status" value="1"/>
</dbReference>
<dbReference type="InterPro" id="IPR025380">
    <property type="entry name" value="DUF4369"/>
</dbReference>
<dbReference type="RefSeq" id="WP_108634655.1">
    <property type="nucleotide sequence ID" value="NZ_DAMCKI010000015.1"/>
</dbReference>
<sequence length="379" mass="41693">MKKGILMGLSFLPALLMAQESYTVTGKVNAASDKAKVFMQYANNGTRQLDSAAVVKGEFKFNGQVASPTKGVMIYSAEGLSFGELRGAQKQPETAQLYLSKGVIKVDASKGFKDAVITGTAINDDFTQYKAFVKPYADGFEALNQQYYAASDAQKQDPKFIEGLQKQAGEISEKMEKADAEFINKNPKSWYTLDLLSENVSGENVNEYVTSFEKLSPELKNSEKGKELSERIQKLKAVAIGSVAPDFTLPDTTGNNVSLSSLRGKYVLLDFWASWCGPCRHENPNVVAAFNKFKDKGFTVFGVSLDNPGKKDAWMKAIHDDNLQQWPHVSDLQGWKSAPVKLYEVRGIPQNFLIDPSGKIVASNLRGEALEAKLAELLK</sequence>
<dbReference type="GO" id="GO:0030313">
    <property type="term" value="C:cell envelope"/>
    <property type="evidence" value="ECO:0007669"/>
    <property type="project" value="UniProtKB-SubCell"/>
</dbReference>
<reference evidence="7 8" key="1">
    <citation type="submission" date="2018-04" db="EMBL/GenBank/DDBJ databases">
        <title>Sphingobacterium sp. M46 Genome.</title>
        <authorList>
            <person name="Cheng J."/>
            <person name="Li Y."/>
        </authorList>
    </citation>
    <scope>NUCLEOTIDE SEQUENCE [LARGE SCALE GENOMIC DNA]</scope>
    <source>
        <strain evidence="7 8">M46</strain>
    </source>
</reference>
<dbReference type="Gene3D" id="3.40.30.10">
    <property type="entry name" value="Glutaredoxin"/>
    <property type="match status" value="1"/>
</dbReference>
<accession>A0A363NRA2</accession>
<evidence type="ECO:0000256" key="3">
    <source>
        <dbReference type="ARBA" id="ARBA00023157"/>
    </source>
</evidence>
<dbReference type="InterPro" id="IPR036249">
    <property type="entry name" value="Thioredoxin-like_sf"/>
</dbReference>
<dbReference type="GO" id="GO:0017004">
    <property type="term" value="P:cytochrome complex assembly"/>
    <property type="evidence" value="ECO:0007669"/>
    <property type="project" value="UniProtKB-KW"/>
</dbReference>
<proteinExistence type="predicted"/>
<comment type="subcellular location">
    <subcellularLocation>
        <location evidence="1">Cell envelope</location>
    </subcellularLocation>
</comment>
<dbReference type="InterPro" id="IPR013766">
    <property type="entry name" value="Thioredoxin_domain"/>
</dbReference>
<dbReference type="EMBL" id="QCXX01000004">
    <property type="protein sequence ID" value="PUV23299.1"/>
    <property type="molecule type" value="Genomic_DNA"/>
</dbReference>
<dbReference type="GO" id="GO:0016209">
    <property type="term" value="F:antioxidant activity"/>
    <property type="evidence" value="ECO:0007669"/>
    <property type="project" value="InterPro"/>
</dbReference>
<evidence type="ECO:0000259" key="6">
    <source>
        <dbReference type="PROSITE" id="PS51352"/>
    </source>
</evidence>
<keyword evidence="4" id="KW-0676">Redox-active center</keyword>
<keyword evidence="3" id="KW-1015">Disulfide bond</keyword>
<dbReference type="PANTHER" id="PTHR42852:SF6">
    <property type="entry name" value="THIOL:DISULFIDE INTERCHANGE PROTEIN DSBE"/>
    <property type="match status" value="1"/>
</dbReference>
<name>A0A363NRA2_9SPHI</name>
<evidence type="ECO:0000313" key="8">
    <source>
        <dbReference type="Proteomes" id="UP000250831"/>
    </source>
</evidence>
<evidence type="ECO:0000256" key="2">
    <source>
        <dbReference type="ARBA" id="ARBA00022748"/>
    </source>
</evidence>
<keyword evidence="2" id="KW-0201">Cytochrome c-type biogenesis</keyword>
<feature type="signal peptide" evidence="5">
    <location>
        <begin position="1"/>
        <end position="18"/>
    </location>
</feature>
<evidence type="ECO:0000256" key="5">
    <source>
        <dbReference type="SAM" id="SignalP"/>
    </source>
</evidence>
<feature type="chain" id="PRO_5016908223" evidence="5">
    <location>
        <begin position="19"/>
        <end position="379"/>
    </location>
</feature>
<dbReference type="InterPro" id="IPR050553">
    <property type="entry name" value="Thioredoxin_ResA/DsbE_sf"/>
</dbReference>
<dbReference type="Pfam" id="PF14289">
    <property type="entry name" value="DUF4369"/>
    <property type="match status" value="1"/>
</dbReference>
<comment type="caution">
    <text evidence="7">The sequence shown here is derived from an EMBL/GenBank/DDBJ whole genome shotgun (WGS) entry which is preliminary data.</text>
</comment>
<organism evidence="7 8">
    <name type="scientific">Sphingobacterium athyrii</name>
    <dbReference type="NCBI Taxonomy" id="2152717"/>
    <lineage>
        <taxon>Bacteria</taxon>
        <taxon>Pseudomonadati</taxon>
        <taxon>Bacteroidota</taxon>
        <taxon>Sphingobacteriia</taxon>
        <taxon>Sphingobacteriales</taxon>
        <taxon>Sphingobacteriaceae</taxon>
        <taxon>Sphingobacterium</taxon>
    </lineage>
</organism>
<dbReference type="AlphaFoldDB" id="A0A363NRA2"/>
<gene>
    <name evidence="7" type="ORF">DCO56_15305</name>
</gene>
<evidence type="ECO:0000256" key="4">
    <source>
        <dbReference type="ARBA" id="ARBA00023284"/>
    </source>
</evidence>
<evidence type="ECO:0000313" key="7">
    <source>
        <dbReference type="EMBL" id="PUV23299.1"/>
    </source>
</evidence>
<dbReference type="Pfam" id="PF00578">
    <property type="entry name" value="AhpC-TSA"/>
    <property type="match status" value="1"/>
</dbReference>